<dbReference type="InParanoid" id="C4JEG4"/>
<comment type="catalytic activity">
    <reaction evidence="14">
        <text>L-lysyl(20)-[histone H4] + 3 S-adenosyl-L-methionine = N(6),N(6),N(6)-trimethyl-L-lysyl(20)-[histone H4] + 3 S-adenosyl-L-homocysteine + 3 H(+)</text>
        <dbReference type="Rhea" id="RHEA:64456"/>
        <dbReference type="Rhea" id="RHEA-COMP:15554"/>
        <dbReference type="Rhea" id="RHEA-COMP:15998"/>
        <dbReference type="ChEBI" id="CHEBI:15378"/>
        <dbReference type="ChEBI" id="CHEBI:29969"/>
        <dbReference type="ChEBI" id="CHEBI:57856"/>
        <dbReference type="ChEBI" id="CHEBI:59789"/>
        <dbReference type="ChEBI" id="CHEBI:61961"/>
        <dbReference type="EC" id="2.1.1.372"/>
    </reaction>
</comment>
<dbReference type="Proteomes" id="UP000002058">
    <property type="component" value="Unassembled WGS sequence"/>
</dbReference>
<keyword evidence="7" id="KW-0489">Methyltransferase</keyword>
<feature type="compositionally biased region" description="Low complexity" evidence="15">
    <location>
        <begin position="359"/>
        <end position="372"/>
    </location>
</feature>
<dbReference type="GO" id="GO:0140943">
    <property type="term" value="F:histone H4K20 trimethyltransferase activity"/>
    <property type="evidence" value="ECO:0007669"/>
    <property type="project" value="UniProtKB-EC"/>
</dbReference>
<dbReference type="STRING" id="336963.C4JEG4"/>
<dbReference type="OMA" id="FANHDCG"/>
<comment type="function">
    <text evidence="1">Histone methyltransferase that trimethylates 'Lys-20' of histone H4 to form H4K20me3.</text>
</comment>
<feature type="compositionally biased region" description="Basic and acidic residues" evidence="15">
    <location>
        <begin position="582"/>
        <end position="593"/>
    </location>
</feature>
<sequence length="664" mass="74803">MAPTPPSKQKERLTLAQLAAYDDILTDTLVDRAFFWTKIRKNRPKYFPVRGIVEEDVTSILLHDVIVAKDLAKAEKELLSLSGLKKYVEKLRSEKEREWFRRHLRKYIAIYLPDCPFEVTTTNRYTITTHEAALSARKYIRTGDTIRHLSGTLVAITAEEEMNLDLTRRDFSIVMSSRRKTPSLFLGPARFSNHDCNPNARLVTKGSEGMEIVAIRDIAINEEITVSYGDNYFGIDNCECLCHTCELDLRNGWAPDGPAEHDSRASTPEPSTEEEQTKAPQSTAKRECPSEPAAQPFPDTPAKKPRLEMRPSNLRLELSPPSSPDPIAEPLITISGGLRGLRSHFAAVISKPELPHYPSSNSNVTSVSSCSNDTPNSTRSTSATSLSDSTVQVNADPTVASKCEAPAANIRPNGLPDQRLRIDTIIRDNDESDLSDLSASWEINDNEMTVVKRGSIKKTRKRKSHIIPTIEHEPPKVRTAGDYTKTPKLLAQRYDRWVDCQTCNAWFVQGDAYLTRKECPRCERHSKLYGYRWPKTDKEGRNDTEERVMDHRTIHRFLTTEDESRVLRRGRGVSNATSPTRDVSENRTETDAISSPDKHMVNRVIIDNLAKLIHIHNLIPQRLHLRHHLPPPSLLAHLVQKVPVVPGRVRPKGALGIVHAHPGL</sequence>
<reference evidence="18" key="1">
    <citation type="journal article" date="2009" name="Genome Res.">
        <title>Comparative genomic analyses of the human fungal pathogens Coccidioides and their relatives.</title>
        <authorList>
            <person name="Sharpton T.J."/>
            <person name="Stajich J.E."/>
            <person name="Rounsley S.D."/>
            <person name="Gardner M.J."/>
            <person name="Wortman J.R."/>
            <person name="Jordar V.S."/>
            <person name="Maiti R."/>
            <person name="Kodira C.D."/>
            <person name="Neafsey D.E."/>
            <person name="Zeng Q."/>
            <person name="Hung C.-Y."/>
            <person name="McMahan C."/>
            <person name="Muszewska A."/>
            <person name="Grynberg M."/>
            <person name="Mandel M.A."/>
            <person name="Kellner E.M."/>
            <person name="Barker B.M."/>
            <person name="Galgiani J.N."/>
            <person name="Orbach M.J."/>
            <person name="Kirkland T.N."/>
            <person name="Cole G.T."/>
            <person name="Henn M.R."/>
            <person name="Birren B.W."/>
            <person name="Taylor J.W."/>
        </authorList>
    </citation>
    <scope>NUCLEOTIDE SEQUENCE [LARGE SCALE GENOMIC DNA]</scope>
    <source>
        <strain evidence="18">UAMH 1704</strain>
    </source>
</reference>
<evidence type="ECO:0000256" key="10">
    <source>
        <dbReference type="ARBA" id="ARBA00022853"/>
    </source>
</evidence>
<dbReference type="PROSITE" id="PS51567">
    <property type="entry name" value="SAM_MT43_SUVAR420_1"/>
    <property type="match status" value="1"/>
</dbReference>
<keyword evidence="11" id="KW-0539">Nucleus</keyword>
<name>C4JEG4_UNCRE</name>
<dbReference type="VEuPathDB" id="FungiDB:UREG_00803"/>
<proteinExistence type="predicted"/>
<evidence type="ECO:0000256" key="15">
    <source>
        <dbReference type="SAM" id="MobiDB-lite"/>
    </source>
</evidence>
<dbReference type="CDD" id="cd10524">
    <property type="entry name" value="SET_Suv4-20-like"/>
    <property type="match status" value="1"/>
</dbReference>
<dbReference type="GeneID" id="8444398"/>
<dbReference type="InterPro" id="IPR025783">
    <property type="entry name" value="Set9_fungi"/>
</dbReference>
<evidence type="ECO:0000256" key="6">
    <source>
        <dbReference type="ARBA" id="ARBA00022454"/>
    </source>
</evidence>
<evidence type="ECO:0000256" key="9">
    <source>
        <dbReference type="ARBA" id="ARBA00022691"/>
    </source>
</evidence>
<evidence type="ECO:0000256" key="2">
    <source>
        <dbReference type="ARBA" id="ARBA00004123"/>
    </source>
</evidence>
<dbReference type="PANTHER" id="PTHR12977">
    <property type="entry name" value="SUPPRESSOR OF VARIEGATION 4-20-RELATED"/>
    <property type="match status" value="1"/>
</dbReference>
<dbReference type="KEGG" id="ure:UREG_00803"/>
<dbReference type="SUPFAM" id="SSF82199">
    <property type="entry name" value="SET domain"/>
    <property type="match status" value="1"/>
</dbReference>
<keyword evidence="10" id="KW-0156">Chromatin regulator</keyword>
<evidence type="ECO:0000313" key="18">
    <source>
        <dbReference type="Proteomes" id="UP000002058"/>
    </source>
</evidence>
<evidence type="ECO:0000256" key="11">
    <source>
        <dbReference type="ARBA" id="ARBA00023242"/>
    </source>
</evidence>
<dbReference type="Pfam" id="PF00856">
    <property type="entry name" value="SET"/>
    <property type="match status" value="1"/>
</dbReference>
<gene>
    <name evidence="17" type="ORF">UREG_00803</name>
</gene>
<dbReference type="InterPro" id="IPR041938">
    <property type="entry name" value="Hist-Lys_N-MTase_N"/>
</dbReference>
<dbReference type="OrthoDB" id="6627536at2759"/>
<dbReference type="HOGENOM" id="CLU_013724_0_0_1"/>
<feature type="region of interest" description="Disordered" evidence="15">
    <location>
        <begin position="256"/>
        <end position="307"/>
    </location>
</feature>
<dbReference type="PROSITE" id="PS50280">
    <property type="entry name" value="SET"/>
    <property type="match status" value="1"/>
</dbReference>
<evidence type="ECO:0000256" key="4">
    <source>
        <dbReference type="ARBA" id="ARBA00014232"/>
    </source>
</evidence>
<evidence type="ECO:0000256" key="5">
    <source>
        <dbReference type="ARBA" id="ARBA00015413"/>
    </source>
</evidence>
<dbReference type="GO" id="GO:0005694">
    <property type="term" value="C:chromosome"/>
    <property type="evidence" value="ECO:0007669"/>
    <property type="project" value="UniProtKB-SubCell"/>
</dbReference>
<dbReference type="InterPro" id="IPR039977">
    <property type="entry name" value="Suv4-20/Set9"/>
</dbReference>
<feature type="region of interest" description="Disordered" evidence="15">
    <location>
        <begin position="571"/>
        <end position="593"/>
    </location>
</feature>
<dbReference type="InterPro" id="IPR001214">
    <property type="entry name" value="SET_dom"/>
</dbReference>
<dbReference type="RefSeq" id="XP_002541289.1">
    <property type="nucleotide sequence ID" value="XM_002541243.1"/>
</dbReference>
<keyword evidence="9" id="KW-0949">S-adenosyl-L-methionine</keyword>
<feature type="region of interest" description="Disordered" evidence="15">
    <location>
        <begin position="353"/>
        <end position="392"/>
    </location>
</feature>
<dbReference type="Gene3D" id="1.10.10.1700">
    <property type="entry name" value="Histone-lysine N-methyltransferase"/>
    <property type="match status" value="1"/>
</dbReference>
<dbReference type="GO" id="GO:0032259">
    <property type="term" value="P:methylation"/>
    <property type="evidence" value="ECO:0007669"/>
    <property type="project" value="UniProtKB-KW"/>
</dbReference>
<keyword evidence="6" id="KW-0158">Chromosome</keyword>
<protein>
    <recommendedName>
        <fullName evidence="5">Histone-lysine N-methyltransferase SET9</fullName>
        <ecNumber evidence="12">2.1.1.372</ecNumber>
    </recommendedName>
    <alternativeName>
        <fullName evidence="4">Histone-lysine N-methyltransferase set9</fullName>
    </alternativeName>
    <alternativeName>
        <fullName evidence="13">SET domain protein 9</fullName>
    </alternativeName>
</protein>
<dbReference type="Gene3D" id="2.170.270.10">
    <property type="entry name" value="SET domain"/>
    <property type="match status" value="1"/>
</dbReference>
<feature type="domain" description="SET" evidence="16">
    <location>
        <begin position="115"/>
        <end position="229"/>
    </location>
</feature>
<accession>C4JEG4</accession>
<dbReference type="AlphaFoldDB" id="C4JEG4"/>
<dbReference type="GO" id="GO:0005634">
    <property type="term" value="C:nucleus"/>
    <property type="evidence" value="ECO:0007669"/>
    <property type="project" value="UniProtKB-SubCell"/>
</dbReference>
<comment type="subcellular location">
    <subcellularLocation>
        <location evidence="3">Chromosome</location>
    </subcellularLocation>
    <subcellularLocation>
        <location evidence="2">Nucleus</location>
    </subcellularLocation>
</comment>
<dbReference type="EC" id="2.1.1.372" evidence="12"/>
<evidence type="ECO:0000256" key="14">
    <source>
        <dbReference type="ARBA" id="ARBA00048081"/>
    </source>
</evidence>
<dbReference type="InterPro" id="IPR046341">
    <property type="entry name" value="SET_dom_sf"/>
</dbReference>
<evidence type="ECO:0000256" key="3">
    <source>
        <dbReference type="ARBA" id="ARBA00004286"/>
    </source>
</evidence>
<evidence type="ECO:0000256" key="12">
    <source>
        <dbReference type="ARBA" id="ARBA00024057"/>
    </source>
</evidence>
<organism evidence="17 18">
    <name type="scientific">Uncinocarpus reesii (strain UAMH 1704)</name>
    <dbReference type="NCBI Taxonomy" id="336963"/>
    <lineage>
        <taxon>Eukaryota</taxon>
        <taxon>Fungi</taxon>
        <taxon>Dikarya</taxon>
        <taxon>Ascomycota</taxon>
        <taxon>Pezizomycotina</taxon>
        <taxon>Eurotiomycetes</taxon>
        <taxon>Eurotiomycetidae</taxon>
        <taxon>Onygenales</taxon>
        <taxon>Onygenaceae</taxon>
        <taxon>Uncinocarpus</taxon>
    </lineage>
</organism>
<dbReference type="PANTHER" id="PTHR12977:SF4">
    <property type="entry name" value="HISTONE-LYSINE N-METHYLTRANSFERASE KMT5B"/>
    <property type="match status" value="1"/>
</dbReference>
<evidence type="ECO:0000256" key="13">
    <source>
        <dbReference type="ARBA" id="ARBA00030653"/>
    </source>
</evidence>
<evidence type="ECO:0000256" key="1">
    <source>
        <dbReference type="ARBA" id="ARBA00001984"/>
    </source>
</evidence>
<evidence type="ECO:0000313" key="17">
    <source>
        <dbReference type="EMBL" id="EEP75956.1"/>
    </source>
</evidence>
<feature type="compositionally biased region" description="Polar residues" evidence="15">
    <location>
        <begin position="373"/>
        <end position="392"/>
    </location>
</feature>
<keyword evidence="8" id="KW-0808">Transferase</keyword>
<dbReference type="eggNOG" id="KOG2589">
    <property type="taxonomic scope" value="Eukaryota"/>
</dbReference>
<evidence type="ECO:0000259" key="16">
    <source>
        <dbReference type="PROSITE" id="PS50280"/>
    </source>
</evidence>
<keyword evidence="18" id="KW-1185">Reference proteome</keyword>
<dbReference type="EMBL" id="CH476615">
    <property type="protein sequence ID" value="EEP75956.1"/>
    <property type="molecule type" value="Genomic_DNA"/>
</dbReference>
<dbReference type="SMART" id="SM00317">
    <property type="entry name" value="SET"/>
    <property type="match status" value="1"/>
</dbReference>
<evidence type="ECO:0000256" key="7">
    <source>
        <dbReference type="ARBA" id="ARBA00022603"/>
    </source>
</evidence>
<evidence type="ECO:0000256" key="8">
    <source>
        <dbReference type="ARBA" id="ARBA00022679"/>
    </source>
</evidence>